<sequence>MSERDGADFQTPLHSPSFSAPRLGQEIWYLHYSTRLIWMGKQNIQVEKADDKNESRVEALTYSYQDLDSSEVNTMLGGGGRVLIEGRDGKLLSWMMVTDLGIEDDSEKDLGPETLHDIVVTIENMEDVFGLSGKVEIFQVTRNGARDEQRKRQREEEQEKWRKRTGPEAGISPNLVYDDEDPKERLKCAIQ</sequence>
<keyword evidence="3" id="KW-1185">Reference proteome</keyword>
<proteinExistence type="predicted"/>
<organism evidence="2 3">
    <name type="scientific">Oculimacula yallundae</name>
    <dbReference type="NCBI Taxonomy" id="86028"/>
    <lineage>
        <taxon>Eukaryota</taxon>
        <taxon>Fungi</taxon>
        <taxon>Dikarya</taxon>
        <taxon>Ascomycota</taxon>
        <taxon>Pezizomycotina</taxon>
        <taxon>Leotiomycetes</taxon>
        <taxon>Helotiales</taxon>
        <taxon>Ploettnerulaceae</taxon>
        <taxon>Oculimacula</taxon>
    </lineage>
</organism>
<dbReference type="Proteomes" id="UP001595075">
    <property type="component" value="Unassembled WGS sequence"/>
</dbReference>
<comment type="caution">
    <text evidence="2">The sequence shown here is derived from an EMBL/GenBank/DDBJ whole genome shotgun (WGS) entry which is preliminary data.</text>
</comment>
<protein>
    <submittedName>
        <fullName evidence="2">Uncharacterized protein</fullName>
    </submittedName>
</protein>
<evidence type="ECO:0000256" key="1">
    <source>
        <dbReference type="SAM" id="MobiDB-lite"/>
    </source>
</evidence>
<feature type="compositionally biased region" description="Basic and acidic residues" evidence="1">
    <location>
        <begin position="144"/>
        <end position="160"/>
    </location>
</feature>
<dbReference type="EMBL" id="JAZHXI010000016">
    <property type="protein sequence ID" value="KAL2062901.1"/>
    <property type="molecule type" value="Genomic_DNA"/>
</dbReference>
<feature type="region of interest" description="Disordered" evidence="1">
    <location>
        <begin position="143"/>
        <end position="191"/>
    </location>
</feature>
<name>A0ABR4C073_9HELO</name>
<accession>A0ABR4C073</accession>
<reference evidence="2 3" key="1">
    <citation type="journal article" date="2024" name="Commun. Biol.">
        <title>Comparative genomic analysis of thermophilic fungi reveals convergent evolutionary adaptations and gene losses.</title>
        <authorList>
            <person name="Steindorff A.S."/>
            <person name="Aguilar-Pontes M.V."/>
            <person name="Robinson A.J."/>
            <person name="Andreopoulos B."/>
            <person name="LaButti K."/>
            <person name="Kuo A."/>
            <person name="Mondo S."/>
            <person name="Riley R."/>
            <person name="Otillar R."/>
            <person name="Haridas S."/>
            <person name="Lipzen A."/>
            <person name="Grimwood J."/>
            <person name="Schmutz J."/>
            <person name="Clum A."/>
            <person name="Reid I.D."/>
            <person name="Moisan M.C."/>
            <person name="Butler G."/>
            <person name="Nguyen T.T.M."/>
            <person name="Dewar K."/>
            <person name="Conant G."/>
            <person name="Drula E."/>
            <person name="Henrissat B."/>
            <person name="Hansel C."/>
            <person name="Singer S."/>
            <person name="Hutchinson M.I."/>
            <person name="de Vries R.P."/>
            <person name="Natvig D.O."/>
            <person name="Powell A.J."/>
            <person name="Tsang A."/>
            <person name="Grigoriev I.V."/>
        </authorList>
    </citation>
    <scope>NUCLEOTIDE SEQUENCE [LARGE SCALE GENOMIC DNA]</scope>
    <source>
        <strain evidence="2 3">CBS 494.80</strain>
    </source>
</reference>
<evidence type="ECO:0000313" key="2">
    <source>
        <dbReference type="EMBL" id="KAL2062901.1"/>
    </source>
</evidence>
<evidence type="ECO:0000313" key="3">
    <source>
        <dbReference type="Proteomes" id="UP001595075"/>
    </source>
</evidence>
<gene>
    <name evidence="2" type="ORF">VTL71DRAFT_5973</name>
</gene>
<feature type="compositionally biased region" description="Basic and acidic residues" evidence="1">
    <location>
        <begin position="182"/>
        <end position="191"/>
    </location>
</feature>